<gene>
    <name evidence="5" type="ORF">B0A52_10219</name>
</gene>
<keyword evidence="2" id="KW-0175">Coiled coil</keyword>
<evidence type="ECO:0000256" key="3">
    <source>
        <dbReference type="SAM" id="MobiDB-lite"/>
    </source>
</evidence>
<protein>
    <recommendedName>
        <fullName evidence="4">Autophagy-related protein 16 domain-containing protein</fullName>
    </recommendedName>
</protein>
<reference evidence="5 6" key="1">
    <citation type="submission" date="2017-03" db="EMBL/GenBank/DDBJ databases">
        <title>Genomes of endolithic fungi from Antarctica.</title>
        <authorList>
            <person name="Coleine C."/>
            <person name="Masonjones S."/>
            <person name="Stajich J.E."/>
        </authorList>
    </citation>
    <scope>NUCLEOTIDE SEQUENCE [LARGE SCALE GENOMIC DNA]</scope>
    <source>
        <strain evidence="5 6">CCFEE 6314</strain>
    </source>
</reference>
<comment type="caution">
    <text evidence="5">The sequence shown here is derived from an EMBL/GenBank/DDBJ whole genome shotgun (WGS) entry which is preliminary data.</text>
</comment>
<evidence type="ECO:0000259" key="4">
    <source>
        <dbReference type="Pfam" id="PF08614"/>
    </source>
</evidence>
<dbReference type="CDD" id="cd22887">
    <property type="entry name" value="Atg16_CCD"/>
    <property type="match status" value="1"/>
</dbReference>
<comment type="similarity">
    <text evidence="1">Belongs to the ATG16 family.</text>
</comment>
<feature type="coiled-coil region" evidence="2">
    <location>
        <begin position="140"/>
        <end position="188"/>
    </location>
</feature>
<dbReference type="Pfam" id="PF08614">
    <property type="entry name" value="ATG16"/>
    <property type="match status" value="1"/>
</dbReference>
<dbReference type="PANTHER" id="PTHR19878:SF8">
    <property type="entry name" value="AUTOPHAGY-RELATED 16, ISOFORM F"/>
    <property type="match status" value="1"/>
</dbReference>
<evidence type="ECO:0000256" key="2">
    <source>
        <dbReference type="SAM" id="Coils"/>
    </source>
</evidence>
<dbReference type="PANTHER" id="PTHR19878">
    <property type="entry name" value="AUTOPHAGY PROTEIN 16-LIKE"/>
    <property type="match status" value="1"/>
</dbReference>
<dbReference type="InterPro" id="IPR013923">
    <property type="entry name" value="Autophagy-rel_prot_16_dom"/>
</dbReference>
<feature type="domain" description="Autophagy-related protein 16" evidence="4">
    <location>
        <begin position="7"/>
        <end position="201"/>
    </location>
</feature>
<dbReference type="Gene3D" id="1.20.5.170">
    <property type="match status" value="1"/>
</dbReference>
<dbReference type="InterPro" id="IPR045160">
    <property type="entry name" value="ATG16"/>
</dbReference>
<dbReference type="GO" id="GO:0000045">
    <property type="term" value="P:autophagosome assembly"/>
    <property type="evidence" value="ECO:0007669"/>
    <property type="project" value="InterPro"/>
</dbReference>
<feature type="region of interest" description="Disordered" evidence="3">
    <location>
        <begin position="37"/>
        <end position="83"/>
    </location>
</feature>
<dbReference type="Proteomes" id="UP000288859">
    <property type="component" value="Unassembled WGS sequence"/>
</dbReference>
<name>A0A438MQN2_EXOME</name>
<evidence type="ECO:0000313" key="5">
    <source>
        <dbReference type="EMBL" id="RVX65912.1"/>
    </source>
</evidence>
<dbReference type="AlphaFoldDB" id="A0A438MQN2"/>
<dbReference type="EMBL" id="NAJM01000074">
    <property type="protein sequence ID" value="RVX65912.1"/>
    <property type="molecule type" value="Genomic_DNA"/>
</dbReference>
<organism evidence="5 6">
    <name type="scientific">Exophiala mesophila</name>
    <name type="common">Black yeast-like fungus</name>
    <dbReference type="NCBI Taxonomy" id="212818"/>
    <lineage>
        <taxon>Eukaryota</taxon>
        <taxon>Fungi</taxon>
        <taxon>Dikarya</taxon>
        <taxon>Ascomycota</taxon>
        <taxon>Pezizomycotina</taxon>
        <taxon>Eurotiomycetes</taxon>
        <taxon>Chaetothyriomycetidae</taxon>
        <taxon>Chaetothyriales</taxon>
        <taxon>Herpotrichiellaceae</taxon>
        <taxon>Exophiala</taxon>
    </lineage>
</organism>
<sequence length="207" mass="23602">MSGWVEQYLDALRARDEREKAAIDVYRQCTKLQDQWAQAQQAQRMGVAEDEPQQANPPPPSIMGRGLRRVTSPPAPTASESASLAQLRQDLAKSQQERGEMSTKLEVALRELDTLRGKARVDVKRINQLNTHVTQLAVKLKDREEELRGKAKLIENVQDENVTLNLQLNMADEQAEKLKSENKELVDRWMARMGKEADQMNEQHKFG</sequence>
<dbReference type="OrthoDB" id="8949486at2759"/>
<evidence type="ECO:0000256" key="1">
    <source>
        <dbReference type="ARBA" id="ARBA00005331"/>
    </source>
</evidence>
<evidence type="ECO:0000313" key="6">
    <source>
        <dbReference type="Proteomes" id="UP000288859"/>
    </source>
</evidence>
<proteinExistence type="inferred from homology"/>
<dbReference type="VEuPathDB" id="FungiDB:PV10_04182"/>
<accession>A0A438MQN2</accession>